<evidence type="ECO:0000256" key="1">
    <source>
        <dbReference type="ARBA" id="ARBA00004496"/>
    </source>
</evidence>
<sequence>MRPPISILVDLANASNTCLTCDPVSQSLTVKTKDDSRVFQADQVFLQEADQSAGPALRAVIKPLVERFLGGVNVTLVLLGSSDSKGSILPIFFESVFEQGLAMEPLKLELSALQIYGDLLRDLLDPSNAAIELVNDGFSVKANGITRWTISSSLIGLETLSMLGNPSSGQAALAATTEILTFEIERDVTLSTANMSTTERVRSSFTILKLLSSDLFTEEPNCLLLQEGPSVSLSVAVLASAINTVASAKGRFDFTQSNLTNALSQALGGNSLTAYLAFVKGDASAAQICNVLKLAQRMGRIKNNPVHLTASVRNLLQRVQDLTPVEERGKMDSDASKSYSSTQHTGAQIQNRDLKKDLSTLQAYVYEMTTKFNELKLANATLEACCKTTEKDRLAMKTELLEAKIELSRSLENMDGKNGDLYSQLRKSQDDMKAVETQLHDAKARCQFLEDQINKGAADREKLKHELDSEKKANAGLEKRLRVVEMKNKEIGLEMIAVLATKNNYDRHNESHKLELEKLRKHNEYLKKKMEINQKTSFSLGNEMERMLQREQEKLRKVTLEHNDLRSRIREADQKKKDAEDRLESFQEVNAAKEYALIQTHTSECEGYQSQMDAMKESMKKSQSHVEALRAEIEELGGKLNLAEREKEQLQQVIAHLEDQHSIATEHYRSKLEKLNHDVASAGNKKDAAAVSKQIFKEMLESYTFHEKQLQEELAHAKRSLAGKQQESGSTSSKIDQRDFHKKLKEFTMNIQYKLEVDRTSLLTRAIVAEELLKQHCIVP</sequence>
<dbReference type="PANTHER" id="PTHR47969">
    <property type="entry name" value="CHROMOSOME-ASSOCIATED KINESIN KIF4A-RELATED"/>
    <property type="match status" value="1"/>
</dbReference>
<comment type="subcellular location">
    <subcellularLocation>
        <location evidence="1">Cytoplasm</location>
    </subcellularLocation>
</comment>
<evidence type="ECO:0000256" key="4">
    <source>
        <dbReference type="ARBA" id="ARBA00022840"/>
    </source>
</evidence>
<evidence type="ECO:0000256" key="7">
    <source>
        <dbReference type="SAM" id="MobiDB-lite"/>
    </source>
</evidence>
<gene>
    <name evidence="9" type="ORF">CcCBS67573_g06775</name>
</gene>
<dbReference type="SMART" id="SM00129">
    <property type="entry name" value="KISc"/>
    <property type="match status" value="1"/>
</dbReference>
<dbReference type="InterPro" id="IPR036961">
    <property type="entry name" value="Kinesin_motor_dom_sf"/>
</dbReference>
<dbReference type="Proteomes" id="UP000320333">
    <property type="component" value="Unassembled WGS sequence"/>
</dbReference>
<feature type="coiled-coil region" evidence="6">
    <location>
        <begin position="425"/>
        <end position="667"/>
    </location>
</feature>
<keyword evidence="4" id="KW-0067">ATP-binding</keyword>
<dbReference type="GO" id="GO:0051231">
    <property type="term" value="P:spindle elongation"/>
    <property type="evidence" value="ECO:0007669"/>
    <property type="project" value="TreeGrafter"/>
</dbReference>
<dbReference type="PANTHER" id="PTHR47969:SF15">
    <property type="entry name" value="CHROMOSOME-ASSOCIATED KINESIN KIF4A-RELATED"/>
    <property type="match status" value="1"/>
</dbReference>
<feature type="domain" description="Kinesin motor" evidence="8">
    <location>
        <begin position="4"/>
        <end position="309"/>
    </location>
</feature>
<reference evidence="9 10" key="1">
    <citation type="journal article" date="2019" name="Sci. Rep.">
        <title>Comparative genomics of chytrid fungi reveal insights into the obligate biotrophic and pathogenic lifestyle of Synchytrium endobioticum.</title>
        <authorList>
            <person name="van de Vossenberg B.T.L.H."/>
            <person name="Warris S."/>
            <person name="Nguyen H.D.T."/>
            <person name="van Gent-Pelzer M.P.E."/>
            <person name="Joly D.L."/>
            <person name="van de Geest H.C."/>
            <person name="Bonants P.J.M."/>
            <person name="Smith D.S."/>
            <person name="Levesque C.A."/>
            <person name="van der Lee T.A.J."/>
        </authorList>
    </citation>
    <scope>NUCLEOTIDE SEQUENCE [LARGE SCALE GENOMIC DNA]</scope>
    <source>
        <strain evidence="9 10">CBS 675.73</strain>
    </source>
</reference>
<evidence type="ECO:0000256" key="6">
    <source>
        <dbReference type="SAM" id="Coils"/>
    </source>
</evidence>
<feature type="region of interest" description="Disordered" evidence="7">
    <location>
        <begin position="323"/>
        <end position="351"/>
    </location>
</feature>
<organism evidence="9 10">
    <name type="scientific">Chytriomyces confervae</name>
    <dbReference type="NCBI Taxonomy" id="246404"/>
    <lineage>
        <taxon>Eukaryota</taxon>
        <taxon>Fungi</taxon>
        <taxon>Fungi incertae sedis</taxon>
        <taxon>Chytridiomycota</taxon>
        <taxon>Chytridiomycota incertae sedis</taxon>
        <taxon>Chytridiomycetes</taxon>
        <taxon>Chytridiales</taxon>
        <taxon>Chytriomycetaceae</taxon>
        <taxon>Chytriomyces</taxon>
    </lineage>
</organism>
<keyword evidence="3" id="KW-0547">Nucleotide-binding</keyword>
<keyword evidence="5 6" id="KW-0175">Coiled coil</keyword>
<dbReference type="InterPro" id="IPR027417">
    <property type="entry name" value="P-loop_NTPase"/>
</dbReference>
<dbReference type="GO" id="GO:0007052">
    <property type="term" value="P:mitotic spindle organization"/>
    <property type="evidence" value="ECO:0007669"/>
    <property type="project" value="TreeGrafter"/>
</dbReference>
<accession>A0A507F0G8</accession>
<dbReference type="Gene3D" id="3.40.850.10">
    <property type="entry name" value="Kinesin motor domain"/>
    <property type="match status" value="1"/>
</dbReference>
<dbReference type="GO" id="GO:0005524">
    <property type="term" value="F:ATP binding"/>
    <property type="evidence" value="ECO:0007669"/>
    <property type="project" value="UniProtKB-KW"/>
</dbReference>
<evidence type="ECO:0000313" key="9">
    <source>
        <dbReference type="EMBL" id="TPX69711.1"/>
    </source>
</evidence>
<feature type="compositionally biased region" description="Polar residues" evidence="7">
    <location>
        <begin position="723"/>
        <end position="734"/>
    </location>
</feature>
<dbReference type="STRING" id="246404.A0A507F0G8"/>
<evidence type="ECO:0000256" key="2">
    <source>
        <dbReference type="ARBA" id="ARBA00022490"/>
    </source>
</evidence>
<evidence type="ECO:0000259" key="8">
    <source>
        <dbReference type="SMART" id="SM00129"/>
    </source>
</evidence>
<dbReference type="InterPro" id="IPR001752">
    <property type="entry name" value="Kinesin_motor_dom"/>
</dbReference>
<dbReference type="EMBL" id="QEAP01000307">
    <property type="protein sequence ID" value="TPX69711.1"/>
    <property type="molecule type" value="Genomic_DNA"/>
</dbReference>
<keyword evidence="2" id="KW-0963">Cytoplasm</keyword>
<keyword evidence="10" id="KW-1185">Reference proteome</keyword>
<comment type="caution">
    <text evidence="9">The sequence shown here is derived from an EMBL/GenBank/DDBJ whole genome shotgun (WGS) entry which is preliminary data.</text>
</comment>
<evidence type="ECO:0000256" key="5">
    <source>
        <dbReference type="ARBA" id="ARBA00023054"/>
    </source>
</evidence>
<dbReference type="InterPro" id="IPR027640">
    <property type="entry name" value="Kinesin-like_fam"/>
</dbReference>
<feature type="compositionally biased region" description="Polar residues" evidence="7">
    <location>
        <begin position="336"/>
        <end position="351"/>
    </location>
</feature>
<dbReference type="GO" id="GO:0005875">
    <property type="term" value="C:microtubule associated complex"/>
    <property type="evidence" value="ECO:0007669"/>
    <property type="project" value="TreeGrafter"/>
</dbReference>
<dbReference type="SUPFAM" id="SSF52540">
    <property type="entry name" value="P-loop containing nucleoside triphosphate hydrolases"/>
    <property type="match status" value="1"/>
</dbReference>
<proteinExistence type="predicted"/>
<dbReference type="AlphaFoldDB" id="A0A507F0G8"/>
<dbReference type="GO" id="GO:0007018">
    <property type="term" value="P:microtubule-based movement"/>
    <property type="evidence" value="ECO:0007669"/>
    <property type="project" value="InterPro"/>
</dbReference>
<protein>
    <recommendedName>
        <fullName evidence="8">Kinesin motor domain-containing protein</fullName>
    </recommendedName>
</protein>
<dbReference type="GO" id="GO:0008017">
    <property type="term" value="F:microtubule binding"/>
    <property type="evidence" value="ECO:0007669"/>
    <property type="project" value="InterPro"/>
</dbReference>
<evidence type="ECO:0000313" key="10">
    <source>
        <dbReference type="Proteomes" id="UP000320333"/>
    </source>
</evidence>
<dbReference type="GO" id="GO:0003777">
    <property type="term" value="F:microtubule motor activity"/>
    <property type="evidence" value="ECO:0007669"/>
    <property type="project" value="InterPro"/>
</dbReference>
<feature type="compositionally biased region" description="Basic and acidic residues" evidence="7">
    <location>
        <begin position="325"/>
        <end position="335"/>
    </location>
</feature>
<dbReference type="OrthoDB" id="2113965at2759"/>
<evidence type="ECO:0000256" key="3">
    <source>
        <dbReference type="ARBA" id="ARBA00022741"/>
    </source>
</evidence>
<feature type="region of interest" description="Disordered" evidence="7">
    <location>
        <begin position="716"/>
        <end position="736"/>
    </location>
</feature>
<name>A0A507F0G8_9FUNG</name>
<dbReference type="GO" id="GO:0005737">
    <property type="term" value="C:cytoplasm"/>
    <property type="evidence" value="ECO:0007669"/>
    <property type="project" value="UniProtKB-SubCell"/>
</dbReference>